<dbReference type="EMBL" id="PKJC01000043">
    <property type="protein sequence ID" value="PKZ62792.1"/>
    <property type="molecule type" value="Genomic_DNA"/>
</dbReference>
<evidence type="ECO:0000256" key="1">
    <source>
        <dbReference type="SAM" id="MobiDB-lite"/>
    </source>
</evidence>
<sequence>MSSTGVVRVWHFSKGWGVFDSPDTPGGVYADAQSLRLLAVADLNDPLASMGLRPGTEVEFVWSDAADDPLEGLRYEVQQAWPIGVAATPPSPPAGAFSTTFWTSEGDAGPDGLTSMREHRHEQHFRSPRSLDVM</sequence>
<accession>A0A2I1R0Z8</accession>
<feature type="compositionally biased region" description="Basic and acidic residues" evidence="1">
    <location>
        <begin position="116"/>
        <end position="125"/>
    </location>
</feature>
<protein>
    <recommendedName>
        <fullName evidence="4">Cold shock domain-containing protein</fullName>
    </recommendedName>
</protein>
<organism evidence="2 3">
    <name type="scientific">Gordonia terrae</name>
    <dbReference type="NCBI Taxonomy" id="2055"/>
    <lineage>
        <taxon>Bacteria</taxon>
        <taxon>Bacillati</taxon>
        <taxon>Actinomycetota</taxon>
        <taxon>Actinomycetes</taxon>
        <taxon>Mycobacteriales</taxon>
        <taxon>Gordoniaceae</taxon>
        <taxon>Gordonia</taxon>
    </lineage>
</organism>
<dbReference type="Proteomes" id="UP000234662">
    <property type="component" value="Unassembled WGS sequence"/>
</dbReference>
<dbReference type="AlphaFoldDB" id="A0A2I1R0Z8"/>
<feature type="region of interest" description="Disordered" evidence="1">
    <location>
        <begin position="94"/>
        <end position="134"/>
    </location>
</feature>
<comment type="caution">
    <text evidence="2">The sequence shown here is derived from an EMBL/GenBank/DDBJ whole genome shotgun (WGS) entry which is preliminary data.</text>
</comment>
<evidence type="ECO:0000313" key="2">
    <source>
        <dbReference type="EMBL" id="PKZ62792.1"/>
    </source>
</evidence>
<gene>
    <name evidence="2" type="ORF">CYJ73_25040</name>
</gene>
<evidence type="ECO:0000313" key="3">
    <source>
        <dbReference type="Proteomes" id="UP000234662"/>
    </source>
</evidence>
<reference evidence="2 3" key="1">
    <citation type="submission" date="2017-12" db="EMBL/GenBank/DDBJ databases">
        <title>Phylogenetic diversity of female urinary microbiome.</title>
        <authorList>
            <person name="Thomas-White K."/>
            <person name="Wolfe A.J."/>
        </authorList>
    </citation>
    <scope>NUCLEOTIDE SEQUENCE [LARGE SCALE GENOMIC DNA]</scope>
    <source>
        <strain evidence="2 3">UMB0777</strain>
    </source>
</reference>
<name>A0A2I1R0Z8_9ACTN</name>
<proteinExistence type="predicted"/>
<evidence type="ECO:0008006" key="4">
    <source>
        <dbReference type="Google" id="ProtNLM"/>
    </source>
</evidence>